<organism evidence="1 2">
    <name type="scientific">Nonomuraea rubra</name>
    <dbReference type="NCBI Taxonomy" id="46180"/>
    <lineage>
        <taxon>Bacteria</taxon>
        <taxon>Bacillati</taxon>
        <taxon>Actinomycetota</taxon>
        <taxon>Actinomycetes</taxon>
        <taxon>Streptosporangiales</taxon>
        <taxon>Streptosporangiaceae</taxon>
        <taxon>Nonomuraea</taxon>
    </lineage>
</organism>
<gene>
    <name evidence="1" type="ORF">HD593_008029</name>
</gene>
<evidence type="ECO:0000313" key="2">
    <source>
        <dbReference type="Proteomes" id="UP000565579"/>
    </source>
</evidence>
<name>A0A7X0P192_9ACTN</name>
<dbReference type="Proteomes" id="UP000565579">
    <property type="component" value="Unassembled WGS sequence"/>
</dbReference>
<sequence length="93" mass="9885">MDQIAAALGCPRLAVQVDAAELRQAAGDTAGGRATLLPFATEEGERAWLDEAQTYGGTSLVGDRWVVVSAGTLLESLQRRLGGRIERSQPHSH</sequence>
<protein>
    <submittedName>
        <fullName evidence="1">Uncharacterized protein</fullName>
    </submittedName>
</protein>
<reference evidence="1 2" key="1">
    <citation type="submission" date="2020-08" db="EMBL/GenBank/DDBJ databases">
        <title>Sequencing the genomes of 1000 actinobacteria strains.</title>
        <authorList>
            <person name="Klenk H.-P."/>
        </authorList>
    </citation>
    <scope>NUCLEOTIDE SEQUENCE [LARGE SCALE GENOMIC DNA]</scope>
    <source>
        <strain evidence="1 2">DSM 43768</strain>
    </source>
</reference>
<proteinExistence type="predicted"/>
<evidence type="ECO:0000313" key="1">
    <source>
        <dbReference type="EMBL" id="MBB6553234.1"/>
    </source>
</evidence>
<dbReference type="RefSeq" id="WP_185107310.1">
    <property type="nucleotide sequence ID" value="NZ_JACHMI010000001.1"/>
</dbReference>
<dbReference type="AlphaFoldDB" id="A0A7X0P192"/>
<accession>A0A7X0P192</accession>
<dbReference type="EMBL" id="JACHMI010000001">
    <property type="protein sequence ID" value="MBB6553234.1"/>
    <property type="molecule type" value="Genomic_DNA"/>
</dbReference>
<keyword evidence="2" id="KW-1185">Reference proteome</keyword>
<comment type="caution">
    <text evidence="1">The sequence shown here is derived from an EMBL/GenBank/DDBJ whole genome shotgun (WGS) entry which is preliminary data.</text>
</comment>